<dbReference type="EMBL" id="JASAOG010000228">
    <property type="protein sequence ID" value="KAK0042933.1"/>
    <property type="molecule type" value="Genomic_DNA"/>
</dbReference>
<gene>
    <name evidence="1" type="ORF">Bpfe_027597</name>
</gene>
<keyword evidence="2" id="KW-1185">Reference proteome</keyword>
<comment type="caution">
    <text evidence="1">The sequence shown here is derived from an EMBL/GenBank/DDBJ whole genome shotgun (WGS) entry which is preliminary data.</text>
</comment>
<dbReference type="AlphaFoldDB" id="A0AAD8EXE2"/>
<dbReference type="Proteomes" id="UP001233172">
    <property type="component" value="Unassembled WGS sequence"/>
</dbReference>
<evidence type="ECO:0000313" key="1">
    <source>
        <dbReference type="EMBL" id="KAK0042933.1"/>
    </source>
</evidence>
<reference evidence="1" key="2">
    <citation type="submission" date="2023-04" db="EMBL/GenBank/DDBJ databases">
        <authorList>
            <person name="Bu L."/>
            <person name="Lu L."/>
            <person name="Laidemitt M.R."/>
            <person name="Zhang S.M."/>
            <person name="Mutuku M."/>
            <person name="Mkoji G."/>
            <person name="Steinauer M."/>
            <person name="Loker E.S."/>
        </authorList>
    </citation>
    <scope>NUCLEOTIDE SEQUENCE</scope>
    <source>
        <strain evidence="1">KasaAsao</strain>
        <tissue evidence="1">Whole Snail</tissue>
    </source>
</reference>
<name>A0AAD8EXE2_BIOPF</name>
<protein>
    <submittedName>
        <fullName evidence="1">Uncharacterized protein</fullName>
    </submittedName>
</protein>
<accession>A0AAD8EXE2</accession>
<sequence>MTATVWVTTGLSDTATAVSRDNHSARHTSDANPRHTFPEMKISATFIFTKSQEAKPASHLMAEDSCLRAGFMCANKDEAEDK</sequence>
<organism evidence="1 2">
    <name type="scientific">Biomphalaria pfeifferi</name>
    <name type="common">Bloodfluke planorb</name>
    <name type="synonym">Freshwater snail</name>
    <dbReference type="NCBI Taxonomy" id="112525"/>
    <lineage>
        <taxon>Eukaryota</taxon>
        <taxon>Metazoa</taxon>
        <taxon>Spiralia</taxon>
        <taxon>Lophotrochozoa</taxon>
        <taxon>Mollusca</taxon>
        <taxon>Gastropoda</taxon>
        <taxon>Heterobranchia</taxon>
        <taxon>Euthyneura</taxon>
        <taxon>Panpulmonata</taxon>
        <taxon>Hygrophila</taxon>
        <taxon>Lymnaeoidea</taxon>
        <taxon>Planorbidae</taxon>
        <taxon>Biomphalaria</taxon>
    </lineage>
</organism>
<reference evidence="1" key="1">
    <citation type="journal article" date="2023" name="PLoS Negl. Trop. Dis.">
        <title>A genome sequence for Biomphalaria pfeifferi, the major vector snail for the human-infecting parasite Schistosoma mansoni.</title>
        <authorList>
            <person name="Bu L."/>
            <person name="Lu L."/>
            <person name="Laidemitt M.R."/>
            <person name="Zhang S.M."/>
            <person name="Mutuku M."/>
            <person name="Mkoji G."/>
            <person name="Steinauer M."/>
            <person name="Loker E.S."/>
        </authorList>
    </citation>
    <scope>NUCLEOTIDE SEQUENCE</scope>
    <source>
        <strain evidence="1">KasaAsao</strain>
    </source>
</reference>
<evidence type="ECO:0000313" key="2">
    <source>
        <dbReference type="Proteomes" id="UP001233172"/>
    </source>
</evidence>
<proteinExistence type="predicted"/>